<comment type="subunit">
    <text evidence="8">The complex is composed of six subunits: RnfA, RnfB, RnfC, RnfD, RnfE and RnfG.</text>
</comment>
<dbReference type="Pfam" id="PF01512">
    <property type="entry name" value="Complex1_51K"/>
    <property type="match status" value="1"/>
</dbReference>
<dbReference type="NCBIfam" id="NF003454">
    <property type="entry name" value="PRK05035.1"/>
    <property type="match status" value="1"/>
</dbReference>
<gene>
    <name evidence="10" type="primary">rsxC</name>
    <name evidence="8" type="synonym">rnfC</name>
    <name evidence="10" type="ORF">ERCISPPA3004_032</name>
</gene>
<dbReference type="InterPro" id="IPR010208">
    <property type="entry name" value="Ion_transpt_RnfC/RsxC"/>
</dbReference>
<feature type="binding site" evidence="8">
    <location>
        <position position="424"/>
    </location>
    <ligand>
        <name>[4Fe-4S] cluster</name>
        <dbReference type="ChEBI" id="CHEBI:49883"/>
        <label>2</label>
    </ligand>
</feature>
<dbReference type="OrthoDB" id="9767754at2"/>
<dbReference type="AlphaFoldDB" id="A0A451DJV9"/>
<comment type="cofactor">
    <cofactor evidence="8">
        <name>[4Fe-4S] cluster</name>
        <dbReference type="ChEBI" id="CHEBI:49883"/>
    </cofactor>
    <text evidence="8">Binds 2 [4Fe-4S] clusters per subunit.</text>
</comment>
<dbReference type="InterPro" id="IPR037225">
    <property type="entry name" value="Nuo51_FMN-bd_sf"/>
</dbReference>
<keyword evidence="3 8" id="KW-0479">Metal-binding</keyword>
<dbReference type="GO" id="GO:0046872">
    <property type="term" value="F:metal ion binding"/>
    <property type="evidence" value="ECO:0007669"/>
    <property type="project" value="UniProtKB-KW"/>
</dbReference>
<dbReference type="Gene3D" id="3.30.70.20">
    <property type="match status" value="1"/>
</dbReference>
<dbReference type="EC" id="7.-.-.-" evidence="8"/>
<evidence type="ECO:0000256" key="2">
    <source>
        <dbReference type="ARBA" id="ARBA00022485"/>
    </source>
</evidence>
<organism evidence="10 11">
    <name type="scientific">Candidatus Erwinia haradaeae</name>
    <dbReference type="NCBI Taxonomy" id="1922217"/>
    <lineage>
        <taxon>Bacteria</taxon>
        <taxon>Pseudomonadati</taxon>
        <taxon>Pseudomonadota</taxon>
        <taxon>Gammaproteobacteria</taxon>
        <taxon>Enterobacterales</taxon>
        <taxon>Erwiniaceae</taxon>
        <taxon>Erwinia</taxon>
    </lineage>
</organism>
<evidence type="ECO:0000256" key="5">
    <source>
        <dbReference type="ARBA" id="ARBA00022982"/>
    </source>
</evidence>
<dbReference type="HAMAP" id="MF_00461">
    <property type="entry name" value="RsxC_RnfC"/>
    <property type="match status" value="1"/>
</dbReference>
<dbReference type="GO" id="GO:0009055">
    <property type="term" value="F:electron transfer activity"/>
    <property type="evidence" value="ECO:0007669"/>
    <property type="project" value="InterPro"/>
</dbReference>
<evidence type="ECO:0000256" key="8">
    <source>
        <dbReference type="HAMAP-Rule" id="MF_00461"/>
    </source>
</evidence>
<dbReference type="SUPFAM" id="SSF46548">
    <property type="entry name" value="alpha-helical ferredoxin"/>
    <property type="match status" value="1"/>
</dbReference>
<keyword evidence="6 8" id="KW-0408">Iron</keyword>
<dbReference type="EMBL" id="LR217735">
    <property type="protein sequence ID" value="VFP86971.1"/>
    <property type="molecule type" value="Genomic_DNA"/>
</dbReference>
<dbReference type="SUPFAM" id="SSF142019">
    <property type="entry name" value="Nqo1 FMN-binding domain-like"/>
    <property type="match status" value="1"/>
</dbReference>
<name>A0A451DJV9_9GAMM</name>
<proteinExistence type="inferred from homology"/>
<keyword evidence="7 8" id="KW-0411">Iron-sulfur</keyword>
<comment type="subcellular location">
    <subcellularLocation>
        <location evidence="8">Cell inner membrane</location>
        <topology evidence="8">Peripheral membrane protein</topology>
    </subcellularLocation>
</comment>
<dbReference type="InterPro" id="IPR011538">
    <property type="entry name" value="Nuo51_FMN-bd"/>
</dbReference>
<keyword evidence="8" id="KW-1003">Cell membrane</keyword>
<dbReference type="PANTHER" id="PTHR43034:SF2">
    <property type="entry name" value="ION-TRANSLOCATING OXIDOREDUCTASE COMPLEX SUBUNIT C"/>
    <property type="match status" value="1"/>
</dbReference>
<evidence type="ECO:0000256" key="3">
    <source>
        <dbReference type="ARBA" id="ARBA00022723"/>
    </source>
</evidence>
<feature type="binding site" evidence="8">
    <location>
        <position position="428"/>
    </location>
    <ligand>
        <name>[4Fe-4S] cluster</name>
        <dbReference type="ChEBI" id="CHEBI:49883"/>
        <label>1</label>
    </ligand>
</feature>
<dbReference type="Proteomes" id="UP000294392">
    <property type="component" value="Chromosome"/>
</dbReference>
<dbReference type="NCBIfam" id="TIGR01945">
    <property type="entry name" value="rnfC"/>
    <property type="match status" value="1"/>
</dbReference>
<keyword evidence="4 8" id="KW-0677">Repeat</keyword>
<feature type="binding site" evidence="8">
    <location>
        <position position="379"/>
    </location>
    <ligand>
        <name>[4Fe-4S] cluster</name>
        <dbReference type="ChEBI" id="CHEBI:49883"/>
        <label>1</label>
    </ligand>
</feature>
<evidence type="ECO:0000259" key="9">
    <source>
        <dbReference type="PROSITE" id="PS51379"/>
    </source>
</evidence>
<dbReference type="PROSITE" id="PS00198">
    <property type="entry name" value="4FE4S_FER_1"/>
    <property type="match status" value="2"/>
</dbReference>
<evidence type="ECO:0000256" key="7">
    <source>
        <dbReference type="ARBA" id="ARBA00023014"/>
    </source>
</evidence>
<evidence type="ECO:0000313" key="10">
    <source>
        <dbReference type="EMBL" id="VFP86971.1"/>
    </source>
</evidence>
<keyword evidence="2 8" id="KW-0004">4Fe-4S</keyword>
<dbReference type="GO" id="GO:0005886">
    <property type="term" value="C:plasma membrane"/>
    <property type="evidence" value="ECO:0007669"/>
    <property type="project" value="UniProtKB-SubCell"/>
</dbReference>
<dbReference type="InterPro" id="IPR017900">
    <property type="entry name" value="4Fe4S_Fe_S_CS"/>
</dbReference>
<comment type="similarity">
    <text evidence="8">Belongs to the 4Fe4S bacterial-type ferredoxin family. RnfC subfamily.</text>
</comment>
<dbReference type="GO" id="GO:0022900">
    <property type="term" value="P:electron transport chain"/>
    <property type="evidence" value="ECO:0007669"/>
    <property type="project" value="UniProtKB-UniRule"/>
</dbReference>
<dbReference type="InterPro" id="IPR026902">
    <property type="entry name" value="RnfC_N"/>
</dbReference>
<dbReference type="InterPro" id="IPR017896">
    <property type="entry name" value="4Fe4S_Fe-S-bd"/>
</dbReference>
<feature type="domain" description="4Fe-4S ferredoxin-type" evidence="9">
    <location>
        <begin position="409"/>
        <end position="438"/>
    </location>
</feature>
<accession>A0A451DJV9</accession>
<evidence type="ECO:0000256" key="6">
    <source>
        <dbReference type="ARBA" id="ARBA00023004"/>
    </source>
</evidence>
<reference evidence="10 11" key="1">
    <citation type="submission" date="2019-02" db="EMBL/GenBank/DDBJ databases">
        <authorList>
            <person name="Manzano-Marin A."/>
            <person name="Manzano-Marin A."/>
        </authorList>
    </citation>
    <scope>NUCLEOTIDE SEQUENCE [LARGE SCALE GENOMIC DNA]</scope>
    <source>
        <strain evidence="10 11">ErCisplendens</strain>
    </source>
</reference>
<dbReference type="GO" id="GO:0016491">
    <property type="term" value="F:oxidoreductase activity"/>
    <property type="evidence" value="ECO:0007669"/>
    <property type="project" value="UniProtKB-KW"/>
</dbReference>
<keyword evidence="8" id="KW-1278">Translocase</keyword>
<feature type="binding site" evidence="8">
    <location>
        <position position="421"/>
    </location>
    <ligand>
        <name>[4Fe-4S] cluster</name>
        <dbReference type="ChEBI" id="CHEBI:49883"/>
        <label>2</label>
    </ligand>
</feature>
<evidence type="ECO:0000256" key="1">
    <source>
        <dbReference type="ARBA" id="ARBA00022448"/>
    </source>
</evidence>
<feature type="binding site" evidence="8">
    <location>
        <position position="418"/>
    </location>
    <ligand>
        <name>[4Fe-4S] cluster</name>
        <dbReference type="ChEBI" id="CHEBI:49883"/>
        <label>2</label>
    </ligand>
</feature>
<dbReference type="PANTHER" id="PTHR43034">
    <property type="entry name" value="ION-TRANSLOCATING OXIDOREDUCTASE COMPLEX SUBUNIT C"/>
    <property type="match status" value="1"/>
</dbReference>
<dbReference type="Pfam" id="PF13375">
    <property type="entry name" value="RnfC_N"/>
    <property type="match status" value="1"/>
</dbReference>
<dbReference type="PROSITE" id="PS51379">
    <property type="entry name" value="4FE4S_FER_2"/>
    <property type="match status" value="2"/>
</dbReference>
<comment type="function">
    <text evidence="8">Part of a membrane-bound complex that couples electron transfer with translocation of ions across the membrane.</text>
</comment>
<feature type="binding site" evidence="8">
    <location>
        <position position="389"/>
    </location>
    <ligand>
        <name>[4Fe-4S] cluster</name>
        <dbReference type="ChEBI" id="CHEBI:49883"/>
        <label>2</label>
    </ligand>
</feature>
<feature type="binding site" evidence="8">
    <location>
        <position position="382"/>
    </location>
    <ligand>
        <name>[4Fe-4S] cluster</name>
        <dbReference type="ChEBI" id="CHEBI:49883"/>
        <label>1</label>
    </ligand>
</feature>
<keyword evidence="5 8" id="KW-0249">Electron transport</keyword>
<dbReference type="Pfam" id="PF13183">
    <property type="entry name" value="Fer4_8"/>
    <property type="match status" value="1"/>
</dbReference>
<keyword evidence="10" id="KW-0560">Oxidoreductase</keyword>
<feature type="domain" description="4Fe-4S ferredoxin-type" evidence="9">
    <location>
        <begin position="368"/>
        <end position="399"/>
    </location>
</feature>
<evidence type="ECO:0000313" key="11">
    <source>
        <dbReference type="Proteomes" id="UP000294392"/>
    </source>
</evidence>
<protein>
    <recommendedName>
        <fullName evidence="8">Ion-translocating oxidoreductase complex subunit C</fullName>
        <ecNumber evidence="8">7.-.-.-</ecNumber>
    </recommendedName>
    <alternativeName>
        <fullName evidence="8">Rnf electron transport complex subunit C</fullName>
    </alternativeName>
</protein>
<dbReference type="Gene3D" id="3.40.50.11540">
    <property type="entry name" value="NADH-ubiquinone oxidoreductase 51kDa subunit"/>
    <property type="match status" value="1"/>
</dbReference>
<keyword evidence="8" id="KW-0472">Membrane</keyword>
<keyword evidence="1 8" id="KW-0813">Transport</keyword>
<feature type="binding site" evidence="8">
    <location>
        <position position="385"/>
    </location>
    <ligand>
        <name>[4Fe-4S] cluster</name>
        <dbReference type="ChEBI" id="CHEBI:49883"/>
        <label>1</label>
    </ligand>
</feature>
<keyword evidence="8" id="KW-0997">Cell inner membrane</keyword>
<evidence type="ECO:0000256" key="4">
    <source>
        <dbReference type="ARBA" id="ARBA00022737"/>
    </source>
</evidence>
<dbReference type="GO" id="GO:0051539">
    <property type="term" value="F:4 iron, 4 sulfur cluster binding"/>
    <property type="evidence" value="ECO:0007669"/>
    <property type="project" value="UniProtKB-KW"/>
</dbReference>
<sequence>MLRIFKKKIKKNQLWDFHGGIYPLDMKSQSSNTPIQKIPLPPQFIVPLRQHIGPAGEVNVKEGDKVLRGQALTYGNGSMLPIHAPTSGVITKIKPHATAHASLLETCIFITPDGQDQCFHKKNFKNYHDMNRSQILKIIHDSGIAGLGGAGFPTAIKLASGLKKINTLIINAVECEPYITADDRLMQDHPLEILEGIRILAWILQAHQILIGIEDNKPKAIFALKRALQYDINLSLSICVIPTKYPSGNARHLIKILTGKEVPYDKHSSEIGIFIQNVSTAFAIKRAIINGEPLTERVVTLTGSSLSRPGNLWARLGTPINYLLKHTGFNSKKQNIILMGGALMGLPLLIDAIPVIKITNCILAPDSEEIKINQVEKNCIRCGICSDVCPVSLLPQQLFWFIRGGDHEKARKHNIMDCIECGACSYVCPSNIPLVQYYQKEKEIIQTIDADSKRSIIAKTRFEERQKRLSQKKHKKTKNNSLQL</sequence>